<sequence>MEKEHVKNRQATEQLLLEAVNRLVEQDGFEGLGINVVAAQAGVSKMLIYRYFGSLNGLIAAYIRQYDFWINVRPELPGRERLGDFIKELFRQQIAALRNNYTLRRLCRWELSTDNEPVEELRKSRESKGLWLIDTVGKLSGQPQKEIAAIATLISASISYLALLEENCRVYNGIRLDEEAGWKQLEAGIDLLVDLWTAEPKNIQNNE</sequence>
<dbReference type="GO" id="GO:0000976">
    <property type="term" value="F:transcription cis-regulatory region binding"/>
    <property type="evidence" value="ECO:0007669"/>
    <property type="project" value="TreeGrafter"/>
</dbReference>
<name>G5H7S5_9BACT</name>
<dbReference type="Gene3D" id="1.10.357.10">
    <property type="entry name" value="Tetracycline Repressor, domain 2"/>
    <property type="match status" value="1"/>
</dbReference>
<evidence type="ECO:0000259" key="3">
    <source>
        <dbReference type="PROSITE" id="PS50977"/>
    </source>
</evidence>
<reference evidence="4 5" key="1">
    <citation type="submission" date="2011-08" db="EMBL/GenBank/DDBJ databases">
        <title>The Genome Sequence of Alistipes indistinctus YIT 12060.</title>
        <authorList>
            <consortium name="The Broad Institute Genome Sequencing Platform"/>
            <person name="Earl A."/>
            <person name="Ward D."/>
            <person name="Feldgarden M."/>
            <person name="Gevers D."/>
            <person name="Morotomi M."/>
            <person name="Young S.K."/>
            <person name="Zeng Q."/>
            <person name="Gargeya S."/>
            <person name="Fitzgerald M."/>
            <person name="Haas B."/>
            <person name="Abouelleil A."/>
            <person name="Alvarado L."/>
            <person name="Arachchi H.M."/>
            <person name="Berlin A."/>
            <person name="Brown A."/>
            <person name="Chapman S.B."/>
            <person name="Chen Z."/>
            <person name="Dunbar C."/>
            <person name="Freedman E."/>
            <person name="Gearin G."/>
            <person name="Gellesch M."/>
            <person name="Goldberg J."/>
            <person name="Griggs A."/>
            <person name="Gujja S."/>
            <person name="Heiman D."/>
            <person name="Howarth C."/>
            <person name="Larson L."/>
            <person name="Lui A."/>
            <person name="MacDonald P.J.P."/>
            <person name="Montmayeur A."/>
            <person name="Murphy C."/>
            <person name="Neiman D."/>
            <person name="Pearson M."/>
            <person name="Priest M."/>
            <person name="Roberts A."/>
            <person name="Saif S."/>
            <person name="Shea T."/>
            <person name="Shenoy N."/>
            <person name="Sisk P."/>
            <person name="Stolte C."/>
            <person name="Sykes S."/>
            <person name="Wortman J."/>
            <person name="Nusbaum C."/>
            <person name="Birren B."/>
        </authorList>
    </citation>
    <scope>NUCLEOTIDE SEQUENCE [LARGE SCALE GENOMIC DNA]</scope>
    <source>
        <strain evidence="4 5">YIT 12060</strain>
    </source>
</reference>
<evidence type="ECO:0000256" key="1">
    <source>
        <dbReference type="ARBA" id="ARBA00023125"/>
    </source>
</evidence>
<gene>
    <name evidence="4" type="ORF">HMPREF9450_00728</name>
</gene>
<evidence type="ECO:0000313" key="5">
    <source>
        <dbReference type="Proteomes" id="UP000006008"/>
    </source>
</evidence>
<dbReference type="PANTHER" id="PTHR30055:SF209">
    <property type="entry name" value="POSSIBLE TRANSCRIPTIONAL REGULATORY PROTEIN (PROBABLY TETR-FAMILY)"/>
    <property type="match status" value="1"/>
</dbReference>
<dbReference type="PRINTS" id="PR00455">
    <property type="entry name" value="HTHTETR"/>
</dbReference>
<dbReference type="HOGENOM" id="CLU_091688_2_0_10"/>
<comment type="caution">
    <text evidence="4">The sequence shown here is derived from an EMBL/GenBank/DDBJ whole genome shotgun (WGS) entry which is preliminary data.</text>
</comment>
<dbReference type="eggNOG" id="COG1309">
    <property type="taxonomic scope" value="Bacteria"/>
</dbReference>
<keyword evidence="5" id="KW-1185">Reference proteome</keyword>
<keyword evidence="1 2" id="KW-0238">DNA-binding</keyword>
<dbReference type="PROSITE" id="PS50977">
    <property type="entry name" value="HTH_TETR_2"/>
    <property type="match status" value="1"/>
</dbReference>
<feature type="DNA-binding region" description="H-T-H motif" evidence="2">
    <location>
        <begin position="33"/>
        <end position="52"/>
    </location>
</feature>
<protein>
    <recommendedName>
        <fullName evidence="3">HTH tetR-type domain-containing protein</fullName>
    </recommendedName>
</protein>
<dbReference type="InterPro" id="IPR050109">
    <property type="entry name" value="HTH-type_TetR-like_transc_reg"/>
</dbReference>
<dbReference type="PATRIC" id="fig|742725.3.peg.779"/>
<dbReference type="PANTHER" id="PTHR30055">
    <property type="entry name" value="HTH-TYPE TRANSCRIPTIONAL REGULATOR RUTR"/>
    <property type="match status" value="1"/>
</dbReference>
<accession>G5H7S5</accession>
<dbReference type="STRING" id="742725.HMPREF9450_00728"/>
<dbReference type="RefSeq" id="WP_009133534.1">
    <property type="nucleotide sequence ID" value="NZ_CP102250.1"/>
</dbReference>
<dbReference type="Pfam" id="PF00440">
    <property type="entry name" value="TetR_N"/>
    <property type="match status" value="1"/>
</dbReference>
<feature type="domain" description="HTH tetR-type" evidence="3">
    <location>
        <begin position="10"/>
        <end position="70"/>
    </location>
</feature>
<dbReference type="GeneID" id="92816259"/>
<proteinExistence type="predicted"/>
<dbReference type="AlphaFoldDB" id="G5H7S5"/>
<evidence type="ECO:0000313" key="4">
    <source>
        <dbReference type="EMBL" id="EHB92524.1"/>
    </source>
</evidence>
<dbReference type="GO" id="GO:0003700">
    <property type="term" value="F:DNA-binding transcription factor activity"/>
    <property type="evidence" value="ECO:0007669"/>
    <property type="project" value="TreeGrafter"/>
</dbReference>
<dbReference type="EMBL" id="ADLD01000009">
    <property type="protein sequence ID" value="EHB92524.1"/>
    <property type="molecule type" value="Genomic_DNA"/>
</dbReference>
<evidence type="ECO:0000256" key="2">
    <source>
        <dbReference type="PROSITE-ProRule" id="PRU00335"/>
    </source>
</evidence>
<dbReference type="SUPFAM" id="SSF46689">
    <property type="entry name" value="Homeodomain-like"/>
    <property type="match status" value="1"/>
</dbReference>
<dbReference type="InterPro" id="IPR001647">
    <property type="entry name" value="HTH_TetR"/>
</dbReference>
<dbReference type="InterPro" id="IPR009057">
    <property type="entry name" value="Homeodomain-like_sf"/>
</dbReference>
<organism evidence="4 5">
    <name type="scientific">Alistipes indistinctus YIT 12060</name>
    <dbReference type="NCBI Taxonomy" id="742725"/>
    <lineage>
        <taxon>Bacteria</taxon>
        <taxon>Pseudomonadati</taxon>
        <taxon>Bacteroidota</taxon>
        <taxon>Bacteroidia</taxon>
        <taxon>Bacteroidales</taxon>
        <taxon>Rikenellaceae</taxon>
        <taxon>Alistipes</taxon>
    </lineage>
</organism>
<dbReference type="OrthoDB" id="836882at2"/>
<dbReference type="Proteomes" id="UP000006008">
    <property type="component" value="Unassembled WGS sequence"/>
</dbReference>